<dbReference type="GO" id="GO:0031078">
    <property type="term" value="F:histone H3K14 deacetylase activity, hydrolytic mechanism"/>
    <property type="evidence" value="ECO:0007669"/>
    <property type="project" value="UniProtKB-UniRule"/>
</dbReference>
<evidence type="ECO:0000256" key="3">
    <source>
        <dbReference type="ARBA" id="ARBA00012111"/>
    </source>
</evidence>
<feature type="domain" description="Histone deacetylase" evidence="13">
    <location>
        <begin position="128"/>
        <end position="439"/>
    </location>
</feature>
<protein>
    <recommendedName>
        <fullName evidence="3 11">Histone deacetylase</fullName>
        <ecNumber evidence="3 11">3.5.1.98</ecNumber>
    </recommendedName>
</protein>
<dbReference type="SUPFAM" id="SSF52768">
    <property type="entry name" value="Arginase/deacetylase"/>
    <property type="match status" value="1"/>
</dbReference>
<dbReference type="GO" id="GO:0031509">
    <property type="term" value="P:subtelomeric heterochromatin formation"/>
    <property type="evidence" value="ECO:0007669"/>
    <property type="project" value="EnsemblFungi"/>
</dbReference>
<dbReference type="GO" id="GO:1902794">
    <property type="term" value="P:siRNA-independent facultative heterochromatin formation"/>
    <property type="evidence" value="ECO:0007669"/>
    <property type="project" value="EnsemblFungi"/>
</dbReference>
<comment type="catalytic activity">
    <reaction evidence="10 11">
        <text>N(6)-acetyl-L-lysyl-[histone] + H2O = L-lysyl-[histone] + acetate</text>
        <dbReference type="Rhea" id="RHEA:58196"/>
        <dbReference type="Rhea" id="RHEA-COMP:9845"/>
        <dbReference type="Rhea" id="RHEA-COMP:11338"/>
        <dbReference type="ChEBI" id="CHEBI:15377"/>
        <dbReference type="ChEBI" id="CHEBI:29969"/>
        <dbReference type="ChEBI" id="CHEBI:30089"/>
        <dbReference type="ChEBI" id="CHEBI:61930"/>
        <dbReference type="EC" id="3.5.1.98"/>
    </reaction>
</comment>
<evidence type="ECO:0000256" key="1">
    <source>
        <dbReference type="ARBA" id="ARBA00004123"/>
    </source>
</evidence>
<dbReference type="EMBL" id="LFWA01000008">
    <property type="protein sequence ID" value="KTW30023.1"/>
    <property type="molecule type" value="Genomic_DNA"/>
</dbReference>
<dbReference type="Proteomes" id="UP000053447">
    <property type="component" value="Unassembled WGS sequence"/>
</dbReference>
<dbReference type="GO" id="GO:0000183">
    <property type="term" value="P:rDNA heterochromatin formation"/>
    <property type="evidence" value="ECO:0007669"/>
    <property type="project" value="EnsemblFungi"/>
</dbReference>
<evidence type="ECO:0000256" key="6">
    <source>
        <dbReference type="ARBA" id="ARBA00022853"/>
    </source>
</evidence>
<keyword evidence="12" id="KW-0175">Coiled coil</keyword>
<comment type="function">
    <text evidence="11">Responsible for the deacetylation of lysine residues on the N-terminal part of the core histones (H2A, H2B, H3 and H4). Histone deacetylation gives a tag for epigenetic repression and plays an important role in transcriptional regulation, cell cycle progression and developmental events.</text>
</comment>
<evidence type="ECO:0000256" key="4">
    <source>
        <dbReference type="ARBA" id="ARBA00022491"/>
    </source>
</evidence>
<proteinExistence type="inferred from homology"/>
<comment type="subcellular location">
    <subcellularLocation>
        <location evidence="1 11">Nucleus</location>
    </subcellularLocation>
</comment>
<dbReference type="PANTHER" id="PTHR10625:SF5">
    <property type="entry name" value="HISTONE DEACETYLASE"/>
    <property type="match status" value="1"/>
</dbReference>
<dbReference type="GO" id="GO:0003682">
    <property type="term" value="F:chromatin binding"/>
    <property type="evidence" value="ECO:0007669"/>
    <property type="project" value="EnsemblFungi"/>
</dbReference>
<dbReference type="GO" id="GO:0031508">
    <property type="term" value="P:pericentric heterochromatin formation"/>
    <property type="evidence" value="ECO:0007669"/>
    <property type="project" value="EnsemblFungi"/>
</dbReference>
<dbReference type="GO" id="GO:0030466">
    <property type="term" value="P:silent mating-type cassette heterochromatin formation"/>
    <property type="evidence" value="ECO:0007669"/>
    <property type="project" value="EnsemblFungi"/>
</dbReference>
<name>A0A0W4ZNR6_PNEJ7</name>
<keyword evidence="4 11" id="KW-0678">Repressor</keyword>
<dbReference type="InterPro" id="IPR017321">
    <property type="entry name" value="Hist_deAcase_II_yeast"/>
</dbReference>
<evidence type="ECO:0000259" key="14">
    <source>
        <dbReference type="Pfam" id="PF09757"/>
    </source>
</evidence>
<dbReference type="InterPro" id="IPR037138">
    <property type="entry name" value="His_deacetylse_dom_sf"/>
</dbReference>
<dbReference type="GO" id="GO:0033553">
    <property type="term" value="C:rDNA heterochromatin"/>
    <property type="evidence" value="ECO:0007669"/>
    <property type="project" value="EnsemblFungi"/>
</dbReference>
<evidence type="ECO:0000256" key="5">
    <source>
        <dbReference type="ARBA" id="ARBA00022801"/>
    </source>
</evidence>
<dbReference type="PIRSF" id="PIRSF037919">
    <property type="entry name" value="HDAC_II_yeast"/>
    <property type="match status" value="1"/>
</dbReference>
<evidence type="ECO:0000256" key="2">
    <source>
        <dbReference type="ARBA" id="ARBA00007738"/>
    </source>
</evidence>
<dbReference type="eggNOG" id="KOG1343">
    <property type="taxonomic scope" value="Eukaryota"/>
</dbReference>
<dbReference type="InterPro" id="IPR023801">
    <property type="entry name" value="His_deacetylse_dom"/>
</dbReference>
<gene>
    <name evidence="15" type="ORF">T551_01967</name>
</gene>
<dbReference type="GO" id="GO:0042802">
    <property type="term" value="F:identical protein binding"/>
    <property type="evidence" value="ECO:0007669"/>
    <property type="project" value="EnsemblFungi"/>
</dbReference>
<dbReference type="Gene3D" id="3.40.800.20">
    <property type="entry name" value="Histone deacetylase domain"/>
    <property type="match status" value="1"/>
</dbReference>
<keyword evidence="6 11" id="KW-0156">Chromatin regulator</keyword>
<keyword evidence="8 11" id="KW-0804">Transcription</keyword>
<evidence type="ECO:0000259" key="13">
    <source>
        <dbReference type="Pfam" id="PF00850"/>
    </source>
</evidence>
<dbReference type="OrthoDB" id="424012at2759"/>
<dbReference type="GO" id="GO:0000122">
    <property type="term" value="P:negative regulation of transcription by RNA polymerase II"/>
    <property type="evidence" value="ECO:0007669"/>
    <property type="project" value="EnsemblFungi"/>
</dbReference>
<evidence type="ECO:0000313" key="15">
    <source>
        <dbReference type="EMBL" id="KTW30023.1"/>
    </source>
</evidence>
<evidence type="ECO:0000256" key="12">
    <source>
        <dbReference type="SAM" id="Coils"/>
    </source>
</evidence>
<organism evidence="15 16">
    <name type="scientific">Pneumocystis jirovecii (strain RU7)</name>
    <name type="common">Human pneumocystis pneumonia agent</name>
    <dbReference type="NCBI Taxonomy" id="1408657"/>
    <lineage>
        <taxon>Eukaryota</taxon>
        <taxon>Fungi</taxon>
        <taxon>Dikarya</taxon>
        <taxon>Ascomycota</taxon>
        <taxon>Taphrinomycotina</taxon>
        <taxon>Pneumocystomycetes</taxon>
        <taxon>Pneumocystaceae</taxon>
        <taxon>Pneumocystis</taxon>
    </lineage>
</organism>
<dbReference type="GO" id="GO:0005730">
    <property type="term" value="C:nucleolus"/>
    <property type="evidence" value="ECO:0007669"/>
    <property type="project" value="EnsemblFungi"/>
</dbReference>
<dbReference type="GO" id="GO:0070824">
    <property type="term" value="C:SHREC complex"/>
    <property type="evidence" value="ECO:0007669"/>
    <property type="project" value="EnsemblFungi"/>
</dbReference>
<dbReference type="GO" id="GO:1990342">
    <property type="term" value="C:heterochromatin island"/>
    <property type="evidence" value="ECO:0007669"/>
    <property type="project" value="EnsemblFungi"/>
</dbReference>
<keyword evidence="16" id="KW-1185">Reference proteome</keyword>
<keyword evidence="9 11" id="KW-0539">Nucleus</keyword>
<dbReference type="InterPro" id="IPR000286">
    <property type="entry name" value="HDACs"/>
</dbReference>
<dbReference type="STRING" id="1408657.A0A0W4ZNR6"/>
<evidence type="ECO:0000256" key="8">
    <source>
        <dbReference type="ARBA" id="ARBA00023163"/>
    </source>
</evidence>
<dbReference type="GO" id="GO:0005721">
    <property type="term" value="C:pericentric heterochromatin"/>
    <property type="evidence" value="ECO:0007669"/>
    <property type="project" value="EnsemblFungi"/>
</dbReference>
<comment type="similarity">
    <text evidence="2 11">Belongs to the histone deacetylase family. HD type 2 subfamily.</text>
</comment>
<evidence type="ECO:0000256" key="9">
    <source>
        <dbReference type="ARBA" id="ARBA00023242"/>
    </source>
</evidence>
<dbReference type="GO" id="GO:0000791">
    <property type="term" value="C:euchromatin"/>
    <property type="evidence" value="ECO:0007669"/>
    <property type="project" value="EnsemblFungi"/>
</dbReference>
<dbReference type="InterPro" id="IPR019154">
    <property type="entry name" value="Arb2-like_domain"/>
</dbReference>
<dbReference type="FunFam" id="3.40.800.20:FF:000005">
    <property type="entry name" value="histone deacetylase 6"/>
    <property type="match status" value="1"/>
</dbReference>
<comment type="caution">
    <text evidence="15">The sequence shown here is derived from an EMBL/GenBank/DDBJ whole genome shotgun (WGS) entry which is preliminary data.</text>
</comment>
<dbReference type="GO" id="GO:0070823">
    <property type="term" value="C:HDA1 complex"/>
    <property type="evidence" value="ECO:0007669"/>
    <property type="project" value="EnsemblFungi"/>
</dbReference>
<dbReference type="GeneID" id="28940485"/>
<dbReference type="EC" id="3.5.1.98" evidence="3 11"/>
<feature type="domain" description="Arb2-like" evidence="14">
    <location>
        <begin position="490"/>
        <end position="733"/>
    </location>
</feature>
<dbReference type="GO" id="GO:0140720">
    <property type="term" value="C:subtelomeric heterochromatin"/>
    <property type="evidence" value="ECO:0007669"/>
    <property type="project" value="EnsemblFungi"/>
</dbReference>
<dbReference type="Pfam" id="PF09757">
    <property type="entry name" value="Arb2-like"/>
    <property type="match status" value="1"/>
</dbReference>
<evidence type="ECO:0000256" key="11">
    <source>
        <dbReference type="PIRNR" id="PIRNR037919"/>
    </source>
</evidence>
<reference evidence="16" key="1">
    <citation type="journal article" date="2016" name="Nat. Commun.">
        <title>Genome analysis of three Pneumocystis species reveals adaptation mechanisms to life exclusively in mammalian hosts.</title>
        <authorList>
            <person name="Ma L."/>
            <person name="Chen Z."/>
            <person name="Huang D.W."/>
            <person name="Kutty G."/>
            <person name="Ishihara M."/>
            <person name="Wang H."/>
            <person name="Abouelleil A."/>
            <person name="Bishop L."/>
            <person name="Davey E."/>
            <person name="Deng R."/>
            <person name="Deng X."/>
            <person name="Fan L."/>
            <person name="Fantoni G."/>
            <person name="Fitzgerald M."/>
            <person name="Gogineni E."/>
            <person name="Goldberg J.M."/>
            <person name="Handley G."/>
            <person name="Hu X."/>
            <person name="Huber C."/>
            <person name="Jiao X."/>
            <person name="Jones K."/>
            <person name="Levin J.Z."/>
            <person name="Liu Y."/>
            <person name="Macdonald P."/>
            <person name="Melnikov A."/>
            <person name="Raley C."/>
            <person name="Sassi M."/>
            <person name="Sherman B.T."/>
            <person name="Song X."/>
            <person name="Sykes S."/>
            <person name="Tran B."/>
            <person name="Walsh L."/>
            <person name="Xia Y."/>
            <person name="Yang J."/>
            <person name="Young S."/>
            <person name="Zeng Q."/>
            <person name="Zheng X."/>
            <person name="Stephens R."/>
            <person name="Nusbaum C."/>
            <person name="Birren B.W."/>
            <person name="Azadi P."/>
            <person name="Lempicki R.A."/>
            <person name="Cuomo C.A."/>
            <person name="Kovacs J.A."/>
        </authorList>
    </citation>
    <scope>NUCLEOTIDE SEQUENCE [LARGE SCALE GENOMIC DNA]</scope>
    <source>
        <strain evidence="16">RU7</strain>
    </source>
</reference>
<dbReference type="AlphaFoldDB" id="A0A0W4ZNR6"/>
<evidence type="ECO:0000256" key="7">
    <source>
        <dbReference type="ARBA" id="ARBA00023015"/>
    </source>
</evidence>
<keyword evidence="5 11" id="KW-0378">Hydrolase</keyword>
<dbReference type="ESTHER" id="pnej8-l0pgn2">
    <property type="family name" value="Arb2_domain"/>
</dbReference>
<keyword evidence="7 11" id="KW-0805">Transcription regulation</keyword>
<evidence type="ECO:0000313" key="16">
    <source>
        <dbReference type="Proteomes" id="UP000053447"/>
    </source>
</evidence>
<dbReference type="GO" id="GO:0031934">
    <property type="term" value="C:mating-type region heterochromatin"/>
    <property type="evidence" value="ECO:0007669"/>
    <property type="project" value="EnsemblFungi"/>
</dbReference>
<sequence length="741" mass="84370">MNETEPLKESDSVQDSAFLEQNNVFAVDTAVVEDIPFKLATSVENTIELQNDQVNVSYGAENEEKRELSSQLKEYEMENSSMEQISLDSINKNVYVKEKHKYKFRLKTGLCYDVRMRFHATINPIDFHPEDPRRIYRIYKEIADAGLIEYYKWTCSGSNKDEIMHRISARELTREEALLVHTENHWDTLLQTEGMSLSELMYFESIHNSVYFNNESAFCARLSAGGTIETCVAVAEEKVRNAIAIVRPPGHHAESDCAMGFCLFSNVAIAAKCIFQKFSNIQRILILDWDVHHGNGTQRVFYDDDSVLYISLHRYEDGRFYPGTKYGNYDKVGSGKGLGKTVNIPWPCKGMGDSDYIYAFQKVVLPIAYEYNPNMVIISSGFDAAIGDEIGECFVTPVGYAHMTQMLMGLAQGKLVAVLEGGYNLDSISRSALAVTKTLIGEPPPELKITKASDACIQTIQKVISEHSKYWNCMTPKHLELSLESSIVKRLDDVVRCYQTKKMFEKWQMIALPVIKESISSFENQIICTKDFYKVETLVVIVHDTLDVIGYFEASVNKINLHNSFLIDSLNLYIDWAIKNHYGLMDVNIFPLNNLNDEPYNLASITRELCIYIWDNHLEMVDAKNIIFIGVGQGCQGFIHLMEYRDIYDRVDAIIQFYGNNPLKAVSGLNDEISDWYFKHSLVLTSNDHPVWSLSKRVKKKFGKVMRSDNNEMSKIIADSFNKVSNFLCNILASNTAIVDT</sequence>
<dbReference type="PANTHER" id="PTHR10625">
    <property type="entry name" value="HISTONE DEACETYLASE HDAC1-RELATED"/>
    <property type="match status" value="1"/>
</dbReference>
<accession>A0A0W4ZNR6</accession>
<dbReference type="GO" id="GO:0045944">
    <property type="term" value="P:positive regulation of transcription by RNA polymerase II"/>
    <property type="evidence" value="ECO:0007669"/>
    <property type="project" value="EnsemblFungi"/>
</dbReference>
<evidence type="ECO:0000256" key="10">
    <source>
        <dbReference type="ARBA" id="ARBA00048287"/>
    </source>
</evidence>
<dbReference type="VEuPathDB" id="FungiDB:T551_01967"/>
<feature type="coiled-coil region" evidence="12">
    <location>
        <begin position="58"/>
        <end position="85"/>
    </location>
</feature>
<dbReference type="Pfam" id="PF00850">
    <property type="entry name" value="Hist_deacetyl"/>
    <property type="match status" value="1"/>
</dbReference>
<dbReference type="PRINTS" id="PR01270">
    <property type="entry name" value="HDASUPER"/>
</dbReference>
<dbReference type="InterPro" id="IPR023696">
    <property type="entry name" value="Ureohydrolase_dom_sf"/>
</dbReference>
<dbReference type="RefSeq" id="XP_018229584.1">
    <property type="nucleotide sequence ID" value="XM_018374230.1"/>
</dbReference>